<dbReference type="SMART" id="SM00108">
    <property type="entry name" value="B_lectin"/>
    <property type="match status" value="1"/>
</dbReference>
<keyword evidence="23" id="KW-1185">Reference proteome</keyword>
<evidence type="ECO:0000313" key="22">
    <source>
        <dbReference type="EMBL" id="MBA0552888.1"/>
    </source>
</evidence>
<comment type="catalytic activity">
    <reaction evidence="18">
        <text>L-seryl-[protein] + ATP = O-phospho-L-seryl-[protein] + ADP + H(+)</text>
        <dbReference type="Rhea" id="RHEA:17989"/>
        <dbReference type="Rhea" id="RHEA-COMP:9863"/>
        <dbReference type="Rhea" id="RHEA-COMP:11604"/>
        <dbReference type="ChEBI" id="CHEBI:15378"/>
        <dbReference type="ChEBI" id="CHEBI:29999"/>
        <dbReference type="ChEBI" id="CHEBI:30616"/>
        <dbReference type="ChEBI" id="CHEBI:83421"/>
        <dbReference type="ChEBI" id="CHEBI:456216"/>
        <dbReference type="EC" id="2.7.11.1"/>
    </reaction>
</comment>
<dbReference type="Gene3D" id="2.90.10.10">
    <property type="entry name" value="Bulb-type lectin domain"/>
    <property type="match status" value="2"/>
</dbReference>
<comment type="caution">
    <text evidence="22">The sequence shown here is derived from an EMBL/GenBank/DDBJ whole genome shotgun (WGS) entry which is preliminary data.</text>
</comment>
<dbReference type="InterPro" id="IPR011009">
    <property type="entry name" value="Kinase-like_dom_sf"/>
</dbReference>
<name>A0A7J8LKC8_9ROSI</name>
<dbReference type="Pfam" id="PF00069">
    <property type="entry name" value="Pkinase"/>
    <property type="match status" value="1"/>
</dbReference>
<dbReference type="PANTHER" id="PTHR47976:SF47">
    <property type="entry name" value="RECEPTOR-LIKE SERINE_THREONINE-PROTEIN KINASE"/>
    <property type="match status" value="1"/>
</dbReference>
<evidence type="ECO:0000256" key="9">
    <source>
        <dbReference type="ARBA" id="ARBA00022741"/>
    </source>
</evidence>
<evidence type="ECO:0000256" key="3">
    <source>
        <dbReference type="ARBA" id="ARBA00022527"/>
    </source>
</evidence>
<dbReference type="GO" id="GO:0005524">
    <property type="term" value="F:ATP binding"/>
    <property type="evidence" value="ECO:0007669"/>
    <property type="project" value="UniProtKB-UniRule"/>
</dbReference>
<organism evidence="22 23">
    <name type="scientific">Gossypium lobatum</name>
    <dbReference type="NCBI Taxonomy" id="34289"/>
    <lineage>
        <taxon>Eukaryota</taxon>
        <taxon>Viridiplantae</taxon>
        <taxon>Streptophyta</taxon>
        <taxon>Embryophyta</taxon>
        <taxon>Tracheophyta</taxon>
        <taxon>Spermatophyta</taxon>
        <taxon>Magnoliopsida</taxon>
        <taxon>eudicotyledons</taxon>
        <taxon>Gunneridae</taxon>
        <taxon>Pentapetalae</taxon>
        <taxon>rosids</taxon>
        <taxon>malvids</taxon>
        <taxon>Malvales</taxon>
        <taxon>Malvaceae</taxon>
        <taxon>Malvoideae</taxon>
        <taxon>Gossypium</taxon>
    </lineage>
</organism>
<dbReference type="Gene3D" id="1.10.510.10">
    <property type="entry name" value="Transferase(Phosphotransferase) domain 1"/>
    <property type="match status" value="1"/>
</dbReference>
<dbReference type="InterPro" id="IPR001480">
    <property type="entry name" value="Bulb-type_lectin_dom"/>
</dbReference>
<evidence type="ECO:0000256" key="15">
    <source>
        <dbReference type="ARBA" id="ARBA00023170"/>
    </source>
</evidence>
<dbReference type="PROSITE" id="PS50011">
    <property type="entry name" value="PROTEIN_KINASE_DOM"/>
    <property type="match status" value="1"/>
</dbReference>
<keyword evidence="6" id="KW-0812">Transmembrane</keyword>
<evidence type="ECO:0000256" key="6">
    <source>
        <dbReference type="ARBA" id="ARBA00022692"/>
    </source>
</evidence>
<evidence type="ECO:0000256" key="17">
    <source>
        <dbReference type="ARBA" id="ARBA00047899"/>
    </source>
</evidence>
<dbReference type="PROSITE" id="PS00108">
    <property type="entry name" value="PROTEIN_KINASE_ST"/>
    <property type="match status" value="1"/>
</dbReference>
<protein>
    <recommendedName>
        <fullName evidence="2">non-specific serine/threonine protein kinase</fullName>
        <ecNumber evidence="2">2.7.11.1</ecNumber>
    </recommendedName>
</protein>
<keyword evidence="10" id="KW-0418">Kinase</keyword>
<evidence type="ECO:0000256" key="13">
    <source>
        <dbReference type="ARBA" id="ARBA00023136"/>
    </source>
</evidence>
<evidence type="ECO:0000256" key="7">
    <source>
        <dbReference type="ARBA" id="ARBA00022729"/>
    </source>
</evidence>
<keyword evidence="8" id="KW-0430">Lectin</keyword>
<dbReference type="InterPro" id="IPR051343">
    <property type="entry name" value="G-type_lectin_kinases/EP1-like"/>
</dbReference>
<dbReference type="PANTHER" id="PTHR47976">
    <property type="entry name" value="G-TYPE LECTIN S-RECEPTOR-LIKE SERINE/THREONINE-PROTEIN KINASE SD2-5"/>
    <property type="match status" value="1"/>
</dbReference>
<accession>A0A7J8LKC8</accession>
<dbReference type="FunFam" id="2.90.10.10:FF:000024">
    <property type="entry name" value="Uncharacterized protein"/>
    <property type="match status" value="1"/>
</dbReference>
<evidence type="ECO:0000313" key="23">
    <source>
        <dbReference type="Proteomes" id="UP000593572"/>
    </source>
</evidence>
<evidence type="ECO:0000256" key="11">
    <source>
        <dbReference type="ARBA" id="ARBA00022840"/>
    </source>
</evidence>
<keyword evidence="7" id="KW-0732">Signal</keyword>
<evidence type="ECO:0000256" key="12">
    <source>
        <dbReference type="ARBA" id="ARBA00022989"/>
    </source>
</evidence>
<dbReference type="SUPFAM" id="SSF51110">
    <property type="entry name" value="alpha-D-mannose-specific plant lectins"/>
    <property type="match status" value="1"/>
</dbReference>
<evidence type="ECO:0000256" key="1">
    <source>
        <dbReference type="ARBA" id="ARBA00004479"/>
    </source>
</evidence>
<reference evidence="22 23" key="1">
    <citation type="journal article" date="2019" name="Genome Biol. Evol.">
        <title>Insights into the evolution of the New World diploid cottons (Gossypium, subgenus Houzingenia) based on genome sequencing.</title>
        <authorList>
            <person name="Grover C.E."/>
            <person name="Arick M.A. 2nd"/>
            <person name="Thrash A."/>
            <person name="Conover J.L."/>
            <person name="Sanders W.S."/>
            <person name="Peterson D.G."/>
            <person name="Frelichowski J.E."/>
            <person name="Scheffler J.A."/>
            <person name="Scheffler B.E."/>
            <person name="Wendel J.F."/>
        </authorList>
    </citation>
    <scope>NUCLEOTIDE SEQUENCE [LARGE SCALE GENOMIC DNA]</scope>
    <source>
        <strain evidence="22">157</strain>
        <tissue evidence="22">Leaf</tissue>
    </source>
</reference>
<feature type="domain" description="Bulb-type lectin" evidence="21">
    <location>
        <begin position="1"/>
        <end position="88"/>
    </location>
</feature>
<dbReference type="FunFam" id="1.10.510.10:FF:000237">
    <property type="entry name" value="G-type lectin S-receptor-like serine/threonine-protein kinase"/>
    <property type="match status" value="1"/>
</dbReference>
<dbReference type="FunFam" id="3.30.200.20:FF:000059">
    <property type="entry name" value="S-receptor-like serine/threonine-protein kinase"/>
    <property type="match status" value="1"/>
</dbReference>
<dbReference type="InterPro" id="IPR008271">
    <property type="entry name" value="Ser/Thr_kinase_AS"/>
</dbReference>
<dbReference type="EMBL" id="JABEZX010000003">
    <property type="protein sequence ID" value="MBA0552888.1"/>
    <property type="molecule type" value="Genomic_DNA"/>
</dbReference>
<evidence type="ECO:0000256" key="18">
    <source>
        <dbReference type="ARBA" id="ARBA00048679"/>
    </source>
</evidence>
<evidence type="ECO:0000256" key="5">
    <source>
        <dbReference type="ARBA" id="ARBA00022679"/>
    </source>
</evidence>
<evidence type="ECO:0000259" key="21">
    <source>
        <dbReference type="PROSITE" id="PS50927"/>
    </source>
</evidence>
<comment type="subcellular location">
    <subcellularLocation>
        <location evidence="1">Membrane</location>
        <topology evidence="1">Single-pass type I membrane protein</topology>
    </subcellularLocation>
</comment>
<feature type="binding site" evidence="19">
    <location>
        <position position="363"/>
    </location>
    <ligand>
        <name>ATP</name>
        <dbReference type="ChEBI" id="CHEBI:30616"/>
    </ligand>
</feature>
<dbReference type="GO" id="GO:0030246">
    <property type="term" value="F:carbohydrate binding"/>
    <property type="evidence" value="ECO:0007669"/>
    <property type="project" value="UniProtKB-KW"/>
</dbReference>
<keyword evidence="9 19" id="KW-0547">Nucleotide-binding</keyword>
<dbReference type="CDD" id="cd00028">
    <property type="entry name" value="B_lectin"/>
    <property type="match status" value="1"/>
</dbReference>
<dbReference type="InterPro" id="IPR036426">
    <property type="entry name" value="Bulb-type_lectin_dom_sf"/>
</dbReference>
<feature type="non-terminal residue" evidence="22">
    <location>
        <position position="1"/>
    </location>
</feature>
<keyword evidence="5" id="KW-0808">Transferase</keyword>
<dbReference type="Pfam" id="PF01453">
    <property type="entry name" value="B_lectin"/>
    <property type="match status" value="1"/>
</dbReference>
<keyword evidence="12" id="KW-1133">Transmembrane helix</keyword>
<evidence type="ECO:0000256" key="14">
    <source>
        <dbReference type="ARBA" id="ARBA00023157"/>
    </source>
</evidence>
<dbReference type="PROSITE" id="PS00107">
    <property type="entry name" value="PROTEIN_KINASE_ATP"/>
    <property type="match status" value="1"/>
</dbReference>
<evidence type="ECO:0000256" key="16">
    <source>
        <dbReference type="ARBA" id="ARBA00023180"/>
    </source>
</evidence>
<keyword evidence="14" id="KW-1015">Disulfide bond</keyword>
<dbReference type="InterPro" id="IPR017441">
    <property type="entry name" value="Protein_kinase_ATP_BS"/>
</dbReference>
<keyword evidence="16" id="KW-0325">Glycoprotein</keyword>
<dbReference type="GO" id="GO:0004674">
    <property type="term" value="F:protein serine/threonine kinase activity"/>
    <property type="evidence" value="ECO:0007669"/>
    <property type="project" value="UniProtKB-KW"/>
</dbReference>
<dbReference type="GO" id="GO:0016020">
    <property type="term" value="C:membrane"/>
    <property type="evidence" value="ECO:0007669"/>
    <property type="project" value="UniProtKB-SubCell"/>
</dbReference>
<dbReference type="SMART" id="SM00220">
    <property type="entry name" value="S_TKc"/>
    <property type="match status" value="1"/>
</dbReference>
<keyword evidence="4" id="KW-0245">EGF-like domain</keyword>
<proteinExistence type="predicted"/>
<dbReference type="AlphaFoldDB" id="A0A7J8LKC8"/>
<keyword evidence="11 19" id="KW-0067">ATP-binding</keyword>
<evidence type="ECO:0000256" key="8">
    <source>
        <dbReference type="ARBA" id="ARBA00022734"/>
    </source>
</evidence>
<dbReference type="PROSITE" id="PS50927">
    <property type="entry name" value="BULB_LECTIN"/>
    <property type="match status" value="1"/>
</dbReference>
<dbReference type="Gene3D" id="3.30.200.20">
    <property type="entry name" value="Phosphorylase Kinase, domain 1"/>
    <property type="match status" value="1"/>
</dbReference>
<evidence type="ECO:0000256" key="19">
    <source>
        <dbReference type="PROSITE-ProRule" id="PRU10141"/>
    </source>
</evidence>
<dbReference type="Proteomes" id="UP000593572">
    <property type="component" value="Unassembled WGS sequence"/>
</dbReference>
<dbReference type="InterPro" id="IPR000719">
    <property type="entry name" value="Prot_kinase_dom"/>
</dbReference>
<dbReference type="SUPFAM" id="SSF56112">
    <property type="entry name" value="Protein kinase-like (PK-like)"/>
    <property type="match status" value="1"/>
</dbReference>
<comment type="catalytic activity">
    <reaction evidence="17">
        <text>L-threonyl-[protein] + ATP = O-phospho-L-threonyl-[protein] + ADP + H(+)</text>
        <dbReference type="Rhea" id="RHEA:46608"/>
        <dbReference type="Rhea" id="RHEA-COMP:11060"/>
        <dbReference type="Rhea" id="RHEA-COMP:11605"/>
        <dbReference type="ChEBI" id="CHEBI:15378"/>
        <dbReference type="ChEBI" id="CHEBI:30013"/>
        <dbReference type="ChEBI" id="CHEBI:30616"/>
        <dbReference type="ChEBI" id="CHEBI:61977"/>
        <dbReference type="ChEBI" id="CHEBI:456216"/>
        <dbReference type="EC" id="2.7.11.1"/>
    </reaction>
</comment>
<gene>
    <name evidence="22" type="ORF">Golob_023662</name>
</gene>
<evidence type="ECO:0000259" key="20">
    <source>
        <dbReference type="PROSITE" id="PS50011"/>
    </source>
</evidence>
<sequence>MDGFLLSIWFDKIPEKTVVWSANRNDPVEKGSIVKLTTDGNLVIKDQKGRQIWSPISADTGISYAALLDTGNLVIASQDNTILWQSFENPTDTLLPTQTMKLDTQVIAQYTETNYSSGRYKFMLQRDGNLLLYTTNFPSNDAVAPYWSTQDSIGTGFQVIFNQSGAIYLAARNDTLLNTVFPALESTPTQDFYMRATVDYDGVLRQYAYPKSTVYKRSEMAEGMDCYTFIDPNDIRKGCRLNFSFCDDEGSQQTNLFKIVMMPSADWFDSSYEQFEGVTEDWCRQACLSDCFCALAMGNLFYGSKKKQAMVQSQKVMPSLYLETFTYSELEKATNGFKDELGHGAFGTVCKGDLATEPAAVKKLDKMERHGEQEFKAEVTAIGRTNHKNLVHLLGYCKEGQNRLLVYEYMRNGSLAKFLFENSRPNWYERTRIALGIAEGLCYLHEQCSSHILHCDIKPENILLDDTFSARISDFGLSKFLKNDQSRTTTAIRGTKGYVAPEWFKNMAITIKVDVFSFGILLLEVICCRKNFEQDVEEEEEMILADWVYDCYKSRTLHCLVEKDEEAMKDMKKVKKFVMTAIWCIQEDPSLRPMMKK</sequence>
<evidence type="ECO:0000256" key="10">
    <source>
        <dbReference type="ARBA" id="ARBA00022777"/>
    </source>
</evidence>
<evidence type="ECO:0000256" key="4">
    <source>
        <dbReference type="ARBA" id="ARBA00022536"/>
    </source>
</evidence>
<dbReference type="EC" id="2.7.11.1" evidence="2"/>
<keyword evidence="13" id="KW-0472">Membrane</keyword>
<feature type="domain" description="Protein kinase" evidence="20">
    <location>
        <begin position="335"/>
        <end position="597"/>
    </location>
</feature>
<keyword evidence="3" id="KW-0723">Serine/threonine-protein kinase</keyword>
<evidence type="ECO:0000256" key="2">
    <source>
        <dbReference type="ARBA" id="ARBA00012513"/>
    </source>
</evidence>
<keyword evidence="15" id="KW-0675">Receptor</keyword>